<dbReference type="InterPro" id="IPR008271">
    <property type="entry name" value="Ser/Thr_kinase_AS"/>
</dbReference>
<evidence type="ECO:0000256" key="3">
    <source>
        <dbReference type="ARBA" id="ARBA00022777"/>
    </source>
</evidence>
<organism evidence="9 10">
    <name type="scientific">Stieleria magnilauensis</name>
    <dbReference type="NCBI Taxonomy" id="2527963"/>
    <lineage>
        <taxon>Bacteria</taxon>
        <taxon>Pseudomonadati</taxon>
        <taxon>Planctomycetota</taxon>
        <taxon>Planctomycetia</taxon>
        <taxon>Pirellulales</taxon>
        <taxon>Pirellulaceae</taxon>
        <taxon>Stieleria</taxon>
    </lineage>
</organism>
<dbReference type="PROSITE" id="PS00107">
    <property type="entry name" value="PROTEIN_KINASE_ATP"/>
    <property type="match status" value="1"/>
</dbReference>
<evidence type="ECO:0000256" key="7">
    <source>
        <dbReference type="SAM" id="MobiDB-lite"/>
    </source>
</evidence>
<dbReference type="Gene3D" id="2.130.10.10">
    <property type="entry name" value="YVTN repeat-like/Quinoprotein amine dehydrogenase"/>
    <property type="match status" value="2"/>
</dbReference>
<dbReference type="InterPro" id="IPR015943">
    <property type="entry name" value="WD40/YVTN_repeat-like_dom_sf"/>
</dbReference>
<evidence type="ECO:0000259" key="8">
    <source>
        <dbReference type="PROSITE" id="PS50011"/>
    </source>
</evidence>
<keyword evidence="1 9" id="KW-0808">Transferase</keyword>
<dbReference type="SUPFAM" id="SSF50998">
    <property type="entry name" value="Quinoprotein alcohol dehydrogenase-like"/>
    <property type="match status" value="1"/>
</dbReference>
<reference evidence="9 10" key="1">
    <citation type="submission" date="2019-02" db="EMBL/GenBank/DDBJ databases">
        <title>Deep-cultivation of Planctomycetes and their phenomic and genomic characterization uncovers novel biology.</title>
        <authorList>
            <person name="Wiegand S."/>
            <person name="Jogler M."/>
            <person name="Boedeker C."/>
            <person name="Pinto D."/>
            <person name="Vollmers J."/>
            <person name="Rivas-Marin E."/>
            <person name="Kohn T."/>
            <person name="Peeters S.H."/>
            <person name="Heuer A."/>
            <person name="Rast P."/>
            <person name="Oberbeckmann S."/>
            <person name="Bunk B."/>
            <person name="Jeske O."/>
            <person name="Meyerdierks A."/>
            <person name="Storesund J.E."/>
            <person name="Kallscheuer N."/>
            <person name="Luecker S."/>
            <person name="Lage O.M."/>
            <person name="Pohl T."/>
            <person name="Merkel B.J."/>
            <person name="Hornburger P."/>
            <person name="Mueller R.-W."/>
            <person name="Bruemmer F."/>
            <person name="Labrenz M."/>
            <person name="Spormann A.M."/>
            <person name="Op den Camp H."/>
            <person name="Overmann J."/>
            <person name="Amann R."/>
            <person name="Jetten M.S.M."/>
            <person name="Mascher T."/>
            <person name="Medema M.H."/>
            <person name="Devos D.P."/>
            <person name="Kaster A.-K."/>
            <person name="Ovreas L."/>
            <person name="Rohde M."/>
            <person name="Galperin M.Y."/>
            <person name="Jogler C."/>
        </authorList>
    </citation>
    <scope>NUCLEOTIDE SEQUENCE [LARGE SCALE GENOMIC DNA]</scope>
    <source>
        <strain evidence="9 10">TBK1r</strain>
    </source>
</reference>
<dbReference type="SUPFAM" id="SSF56112">
    <property type="entry name" value="Protein kinase-like (PK-like)"/>
    <property type="match status" value="1"/>
</dbReference>
<gene>
    <name evidence="9" type="primary">pknB_30</name>
    <name evidence="9" type="ORF">TBK1r_77450</name>
</gene>
<evidence type="ECO:0000256" key="6">
    <source>
        <dbReference type="PROSITE-ProRule" id="PRU10141"/>
    </source>
</evidence>
<keyword evidence="10" id="KW-1185">Reference proteome</keyword>
<dbReference type="SUPFAM" id="SSF50969">
    <property type="entry name" value="YVTN repeat-like/Quinoprotein amine dehydrogenase"/>
    <property type="match status" value="1"/>
</dbReference>
<dbReference type="PANTHER" id="PTHR43289">
    <property type="entry name" value="MITOGEN-ACTIVATED PROTEIN KINASE KINASE KINASE 20-RELATED"/>
    <property type="match status" value="1"/>
</dbReference>
<dbReference type="PANTHER" id="PTHR43289:SF6">
    <property type="entry name" value="SERINE_THREONINE-PROTEIN KINASE NEKL-3"/>
    <property type="match status" value="1"/>
</dbReference>
<dbReference type="PROSITE" id="PS50011">
    <property type="entry name" value="PROTEIN_KINASE_DOM"/>
    <property type="match status" value="1"/>
</dbReference>
<dbReference type="InterPro" id="IPR000719">
    <property type="entry name" value="Prot_kinase_dom"/>
</dbReference>
<dbReference type="Proteomes" id="UP000318081">
    <property type="component" value="Chromosome"/>
</dbReference>
<keyword evidence="3 9" id="KW-0418">Kinase</keyword>
<dbReference type="InterPro" id="IPR001680">
    <property type="entry name" value="WD40_rpt"/>
</dbReference>
<feature type="binding site" evidence="6">
    <location>
        <position position="142"/>
    </location>
    <ligand>
        <name>ATP</name>
        <dbReference type="ChEBI" id="CHEBI:30616"/>
    </ligand>
</feature>
<feature type="repeat" description="WD" evidence="5">
    <location>
        <begin position="579"/>
        <end position="620"/>
    </location>
</feature>
<name>A0ABX5Y356_9BACT</name>
<feature type="repeat" description="WD" evidence="5">
    <location>
        <begin position="1040"/>
        <end position="1074"/>
    </location>
</feature>
<dbReference type="Gene3D" id="3.30.200.20">
    <property type="entry name" value="Phosphorylase Kinase, domain 1"/>
    <property type="match status" value="1"/>
</dbReference>
<dbReference type="EMBL" id="CP036432">
    <property type="protein sequence ID" value="QDV88710.1"/>
    <property type="molecule type" value="Genomic_DNA"/>
</dbReference>
<dbReference type="PROSITE" id="PS00108">
    <property type="entry name" value="PROTEIN_KINASE_ST"/>
    <property type="match status" value="1"/>
</dbReference>
<dbReference type="RefSeq" id="WP_145221314.1">
    <property type="nucleotide sequence ID" value="NZ_CP036432.1"/>
</dbReference>
<dbReference type="PROSITE" id="PS50082">
    <property type="entry name" value="WD_REPEATS_2"/>
    <property type="match status" value="2"/>
</dbReference>
<sequence length="1125" mass="125394">MKSQPNCPSARRLYEQAIALDDEALQRSFLDEQCRDDPALRERVERLLQARREQTSHLLRQAVESDSKDWDEKPTELFNRKTESGVDRLSTSGTTTDFHDPSRFEPPSIPAYRLVRVIGEGGMGTVYLAEQTEPIRREVAVKVIKPGMDSEEVIARFQAERQALAMMDHTNIAKVYESGTTERGRPYFVMELVRGLPITSYCKKHGLNLRERLELCVDLCMAVQHAHQRGVIHRDLKPTNVLVTVQDDKPIVKVIDFGVSKALHGELAGRTLLTHGSQLIGTPLYMAPEQARRTHYDVDTRVDVYSIGVVLYELLTDTTPIDRETLKQIGIEEFYSLLARREPARPSQRVSGLRTDQSPPADRLVDGTGFDAKLLKRELDWIVMKAIDRDRERRYASASEFAEDLRRYLDGDPVEACPPSWAYRFRKTARQYRVELSVLALAMATLIVISGVSLWQMAAVDAARRESERRERHAVELLQALKLQRALTTLSNDNLKRLHVLTTDLRSDPLPTDGISPPPDLANLLMNVAVRPTRGSFANSSAVNGLAVTRDGTKALSVDDQGDVKLWDLNAPDATGQWIGSYEKPAQAVAISPDGRTAATGSKSRIVSFWNLENGMLIRSLPPLESGVETIRWSPDGRFVAAGARYSQVWVGDAEGNELFRIDNDHRHESLLFTSDSKKLIVPTRVDISVYDMTSGKKIRSIATQPLTNVRTLCFAGRNDQWLVAGERFKESLIILDFKSGKLLGQVPLGVSYPRSLCAAGNGMWLRASFSDGRIQLIQLSPANAGASATGRVVSQILAHRPAPDHRLPLASLPGDTLFVSGGQDGNIHRWHQHDLRSTELRKRPESVLASYLIPETGSVYHVHHDQRRPFAARSSIFSPSITNAMFAAANGQTIWIVAAADQQPVAEIASPLDRHRDVALSAEGDTLVAGSETQVCVWKSNDGWKSHELLNRFEITHDAPPVLCDGGETLIIDDAAGHRVLAIDVQSGQQTELATDVTVSFICLDADATRLGLIAENRIQIVDRQTAAVLIETDQYYGITRLCFSDDGTTLLEGRRDGRVYVWHLPTRQRLGLLYEPEHSVGTLLRWQVAQESRRLMLEFASDYGGTDLLLLPGQMDRKAQTDR</sequence>
<dbReference type="InterPro" id="IPR017441">
    <property type="entry name" value="Protein_kinase_ATP_BS"/>
</dbReference>
<evidence type="ECO:0000256" key="2">
    <source>
        <dbReference type="ARBA" id="ARBA00022741"/>
    </source>
</evidence>
<dbReference type="InterPro" id="IPR011047">
    <property type="entry name" value="Quinoprotein_ADH-like_sf"/>
</dbReference>
<dbReference type="Gene3D" id="1.10.510.10">
    <property type="entry name" value="Transferase(Phosphotransferase) domain 1"/>
    <property type="match status" value="1"/>
</dbReference>
<keyword evidence="2 6" id="KW-0547">Nucleotide-binding</keyword>
<dbReference type="InterPro" id="IPR011044">
    <property type="entry name" value="Quino_amine_DH_bsu"/>
</dbReference>
<dbReference type="InterPro" id="IPR011009">
    <property type="entry name" value="Kinase-like_dom_sf"/>
</dbReference>
<accession>A0ABX5Y356</accession>
<keyword evidence="4 6" id="KW-0067">ATP-binding</keyword>
<dbReference type="GO" id="GO:0004674">
    <property type="term" value="F:protein serine/threonine kinase activity"/>
    <property type="evidence" value="ECO:0007669"/>
    <property type="project" value="UniProtKB-EC"/>
</dbReference>
<dbReference type="EC" id="2.7.11.1" evidence="9"/>
<dbReference type="Pfam" id="PF00069">
    <property type="entry name" value="Pkinase"/>
    <property type="match status" value="1"/>
</dbReference>
<dbReference type="SMART" id="SM00320">
    <property type="entry name" value="WD40"/>
    <property type="match status" value="6"/>
</dbReference>
<evidence type="ECO:0000256" key="5">
    <source>
        <dbReference type="PROSITE-ProRule" id="PRU00221"/>
    </source>
</evidence>
<evidence type="ECO:0000313" key="9">
    <source>
        <dbReference type="EMBL" id="QDV88710.1"/>
    </source>
</evidence>
<proteinExistence type="predicted"/>
<feature type="region of interest" description="Disordered" evidence="7">
    <location>
        <begin position="82"/>
        <end position="104"/>
    </location>
</feature>
<evidence type="ECO:0000256" key="4">
    <source>
        <dbReference type="ARBA" id="ARBA00022840"/>
    </source>
</evidence>
<dbReference type="SMART" id="SM00220">
    <property type="entry name" value="S_TKc"/>
    <property type="match status" value="1"/>
</dbReference>
<evidence type="ECO:0000313" key="10">
    <source>
        <dbReference type="Proteomes" id="UP000318081"/>
    </source>
</evidence>
<evidence type="ECO:0000256" key="1">
    <source>
        <dbReference type="ARBA" id="ARBA00022679"/>
    </source>
</evidence>
<feature type="domain" description="Protein kinase" evidence="8">
    <location>
        <begin position="112"/>
        <end position="409"/>
    </location>
</feature>
<keyword evidence="5" id="KW-0853">WD repeat</keyword>
<dbReference type="CDD" id="cd14014">
    <property type="entry name" value="STKc_PknB_like"/>
    <property type="match status" value="1"/>
</dbReference>
<dbReference type="Pfam" id="PF00400">
    <property type="entry name" value="WD40"/>
    <property type="match status" value="1"/>
</dbReference>
<protein>
    <submittedName>
        <fullName evidence="9">Serine/threonine-protein kinase PknB</fullName>
        <ecNumber evidence="9">2.7.11.1</ecNumber>
    </submittedName>
</protein>